<keyword evidence="2" id="KW-0238">DNA-binding</keyword>
<dbReference type="GO" id="GO:0003677">
    <property type="term" value="F:DNA binding"/>
    <property type="evidence" value="ECO:0007669"/>
    <property type="project" value="UniProtKB-KW"/>
</dbReference>
<accession>A0AB73JG75</accession>
<sequence>MKKIHIKNINDFILVDDDDFERVDFYQWHKSFAHETQRFLAQVVGRKISLPSFILNDEYAYQKEKNHDFRKSNLSTDKYSFRYRKPQKNSSSKFKGVSYNQQSKKWIASICVKGKTIFLGRFTDEIECAKAYNRAVQKYWNGQGYLNDVKYKGVDSDGTS</sequence>
<dbReference type="GO" id="GO:0003700">
    <property type="term" value="F:DNA-binding transcription factor activity"/>
    <property type="evidence" value="ECO:0007669"/>
    <property type="project" value="InterPro"/>
</dbReference>
<evidence type="ECO:0000256" key="1">
    <source>
        <dbReference type="ARBA" id="ARBA00023015"/>
    </source>
</evidence>
<dbReference type="SUPFAM" id="SSF54171">
    <property type="entry name" value="DNA-binding domain"/>
    <property type="match status" value="1"/>
</dbReference>
<name>A0AB73JG75_STAAU</name>
<dbReference type="AlphaFoldDB" id="A0AB73JG75"/>
<keyword evidence="3" id="KW-0804">Transcription</keyword>
<dbReference type="InterPro" id="IPR036955">
    <property type="entry name" value="AP2/ERF_dom_sf"/>
</dbReference>
<evidence type="ECO:0000256" key="3">
    <source>
        <dbReference type="ARBA" id="ARBA00023163"/>
    </source>
</evidence>
<evidence type="ECO:0000259" key="4">
    <source>
        <dbReference type="PROSITE" id="PS51032"/>
    </source>
</evidence>
<keyword evidence="1" id="KW-0805">Transcription regulation</keyword>
<evidence type="ECO:0000313" key="6">
    <source>
        <dbReference type="Proteomes" id="UP000463077"/>
    </source>
</evidence>
<dbReference type="Proteomes" id="UP000463077">
    <property type="component" value="Unassembled WGS sequence"/>
</dbReference>
<comment type="caution">
    <text evidence="5">The sequence shown here is derived from an EMBL/GenBank/DDBJ whole genome shotgun (WGS) entry which is preliminary data.</text>
</comment>
<proteinExistence type="predicted"/>
<feature type="domain" description="AP2/ERF" evidence="4">
    <location>
        <begin position="93"/>
        <end position="149"/>
    </location>
</feature>
<dbReference type="PROSITE" id="PS51032">
    <property type="entry name" value="AP2_ERF"/>
    <property type="match status" value="1"/>
</dbReference>
<evidence type="ECO:0000256" key="2">
    <source>
        <dbReference type="ARBA" id="ARBA00023125"/>
    </source>
</evidence>
<protein>
    <submittedName>
        <fullName evidence="5">AP2 domain-containing protein</fullName>
    </submittedName>
</protein>
<gene>
    <name evidence="5" type="ORF">GAY54_08205</name>
</gene>
<dbReference type="EMBL" id="WFHO01000014">
    <property type="protein sequence ID" value="MUG52535.1"/>
    <property type="molecule type" value="Genomic_DNA"/>
</dbReference>
<dbReference type="InterPro" id="IPR001471">
    <property type="entry name" value="AP2/ERF_dom"/>
</dbReference>
<evidence type="ECO:0000313" key="5">
    <source>
        <dbReference type="EMBL" id="MUG52535.1"/>
    </source>
</evidence>
<dbReference type="RefSeq" id="WP_155560046.1">
    <property type="nucleotide sequence ID" value="NZ_JABMKL010000023.1"/>
</dbReference>
<dbReference type="InterPro" id="IPR016177">
    <property type="entry name" value="DNA-bd_dom_sf"/>
</dbReference>
<reference evidence="5 6" key="1">
    <citation type="journal article" date="2019" name="Int. J. Infect. Dis.">
        <title>Characterization of a community-acquired methicillin-resistant sequence type 338 Staphylococcus aureus strain containing a staphylococcal cassette chromosome mec type VT.</title>
        <authorList>
            <person name="Chen Y."/>
            <person name="Hong J."/>
            <person name="Chen Y."/>
            <person name="Wang H."/>
            <person name="Yu Y."/>
            <person name="Qu T."/>
        </authorList>
    </citation>
    <scope>NUCLEOTIDE SEQUENCE [LARGE SCALE GENOMIC DNA]</scope>
    <source>
        <strain evidence="5 6">LJ05</strain>
    </source>
</reference>
<organism evidence="5 6">
    <name type="scientific">Staphylococcus aureus</name>
    <dbReference type="NCBI Taxonomy" id="1280"/>
    <lineage>
        <taxon>Bacteria</taxon>
        <taxon>Bacillati</taxon>
        <taxon>Bacillota</taxon>
        <taxon>Bacilli</taxon>
        <taxon>Bacillales</taxon>
        <taxon>Staphylococcaceae</taxon>
        <taxon>Staphylococcus</taxon>
    </lineage>
</organism>
<dbReference type="Gene3D" id="3.30.730.10">
    <property type="entry name" value="AP2/ERF domain"/>
    <property type="match status" value="1"/>
</dbReference>